<evidence type="ECO:0000259" key="12">
    <source>
        <dbReference type="Pfam" id="PF07244"/>
    </source>
</evidence>
<dbReference type="Gene3D" id="2.40.160.50">
    <property type="entry name" value="membrane protein fhac: a member of the omp85/tpsb transporter family"/>
    <property type="match status" value="1"/>
</dbReference>
<dbReference type="InterPro" id="IPR000184">
    <property type="entry name" value="Bac_surfAg_D15"/>
</dbReference>
<organism evidence="14 15">
    <name type="scientific">Vibrio viridaestus</name>
    <dbReference type="NCBI Taxonomy" id="2487322"/>
    <lineage>
        <taxon>Bacteria</taxon>
        <taxon>Pseudomonadati</taxon>
        <taxon>Pseudomonadota</taxon>
        <taxon>Gammaproteobacteria</taxon>
        <taxon>Vibrionales</taxon>
        <taxon>Vibrionaceae</taxon>
        <taxon>Vibrio</taxon>
    </lineage>
</organism>
<feature type="domain" description="Bacterial surface antigen (D15)" evidence="11">
    <location>
        <begin position="265"/>
        <end position="567"/>
    </location>
</feature>
<dbReference type="Pfam" id="PF01103">
    <property type="entry name" value="Omp85"/>
    <property type="match status" value="1"/>
</dbReference>
<dbReference type="InterPro" id="IPR035243">
    <property type="entry name" value="TamA_POTRA_Dom_1"/>
</dbReference>
<feature type="domain" description="TamA POTRA" evidence="13">
    <location>
        <begin position="24"/>
        <end position="92"/>
    </location>
</feature>
<comment type="similarity">
    <text evidence="2">Belongs to the TamA family.</text>
</comment>
<evidence type="ECO:0000259" key="13">
    <source>
        <dbReference type="Pfam" id="PF17243"/>
    </source>
</evidence>
<dbReference type="InterPro" id="IPR039910">
    <property type="entry name" value="D15-like"/>
</dbReference>
<accession>A0A3N9TBK4</accession>
<dbReference type="RefSeq" id="WP_124938682.1">
    <property type="nucleotide sequence ID" value="NZ_RJVQ01000011.1"/>
</dbReference>
<dbReference type="GO" id="GO:0097347">
    <property type="term" value="C:TAM protein secretion complex"/>
    <property type="evidence" value="ECO:0007669"/>
    <property type="project" value="TreeGrafter"/>
</dbReference>
<keyword evidence="5" id="KW-0812">Transmembrane</keyword>
<evidence type="ECO:0000256" key="8">
    <source>
        <dbReference type="ARBA" id="ARBA00023237"/>
    </source>
</evidence>
<proteinExistence type="inferred from homology"/>
<evidence type="ECO:0000256" key="10">
    <source>
        <dbReference type="ARBA" id="ARBA00093548"/>
    </source>
</evidence>
<keyword evidence="4" id="KW-1134">Transmembrane beta strand</keyword>
<evidence type="ECO:0000313" key="14">
    <source>
        <dbReference type="EMBL" id="RQW61578.1"/>
    </source>
</evidence>
<evidence type="ECO:0000256" key="9">
    <source>
        <dbReference type="ARBA" id="ARBA00033063"/>
    </source>
</evidence>
<evidence type="ECO:0000256" key="1">
    <source>
        <dbReference type="ARBA" id="ARBA00004442"/>
    </source>
</evidence>
<sequence>MRYRSIFFSVVMLFYAVKGHAETSLEIKGLDGEPQKNVEQYLSSIPSSDYSTSLRFKARIESKIESALNALGYYNPEIEFISSENALTVNIQLGPPTVVKTVDFQLTGDAENDQDFLNLLQKSSIKEGEKLSHSAYDSLKSNIQNLALEKGYFNGKFVANRIEVSPKTNQANIILHYESGKRYLFGKTILQGSQIDNDRVLSLKGFEEGEPYRMKQISEFSQNLSSTDWFSSVLVEPDFSNLENKTELPVKVTLDPAAKNQLETGIGYSTDVGVKGTLTWNKPWLNSAGHSFTSSFSLSSPEQTITASYKIPLEDVLHEYYQIQYGLKKVDNLDTQSLESNLSLERHWLEDNGWNKTLFVRYLVENYEQGVLDDIGQFVLPGVTFSRTRTRTRNSQLITWGDKQTVTLEYGNENMLSETDILRLQASTSWIRSYGDNQRGLIRLSGGANLVDDFDKVSPSLRFFAGGDNSIRGYTYESISPKDSTDSLTGAKYLATSSIEYQYRLFGKWWGAVFYDYGDAFNTEPDFKRGTGFGIRWISPLGPLRLDFAWGLDSDPGDQFKIHFTLGPEL</sequence>
<name>A0A3N9TBK4_9VIBR</name>
<gene>
    <name evidence="14" type="ORF">EES38_18435</name>
</gene>
<dbReference type="PANTHER" id="PTHR12815">
    <property type="entry name" value="SORTING AND ASSEMBLY MACHINERY SAMM50 PROTEIN FAMILY MEMBER"/>
    <property type="match status" value="1"/>
</dbReference>
<protein>
    <recommendedName>
        <fullName evidence="3">Translocation and assembly module subunit TamA</fullName>
    </recommendedName>
    <alternativeName>
        <fullName evidence="9">Autotransporter assembly factor TamA</fullName>
    </alternativeName>
</protein>
<evidence type="ECO:0000259" key="11">
    <source>
        <dbReference type="Pfam" id="PF01103"/>
    </source>
</evidence>
<dbReference type="Pfam" id="PF07244">
    <property type="entry name" value="POTRA"/>
    <property type="match status" value="1"/>
</dbReference>
<evidence type="ECO:0000256" key="7">
    <source>
        <dbReference type="ARBA" id="ARBA00023136"/>
    </source>
</evidence>
<comment type="subunit">
    <text evidence="10">Interacts with TamB to form the translocation and assembly module (TAM).</text>
</comment>
<comment type="subcellular location">
    <subcellularLocation>
        <location evidence="1">Cell outer membrane</location>
    </subcellularLocation>
</comment>
<keyword evidence="7" id="KW-0472">Membrane</keyword>
<dbReference type="EMBL" id="RJVQ01000011">
    <property type="protein sequence ID" value="RQW61578.1"/>
    <property type="molecule type" value="Genomic_DNA"/>
</dbReference>
<evidence type="ECO:0000256" key="6">
    <source>
        <dbReference type="ARBA" id="ARBA00022729"/>
    </source>
</evidence>
<evidence type="ECO:0000256" key="5">
    <source>
        <dbReference type="ARBA" id="ARBA00022692"/>
    </source>
</evidence>
<evidence type="ECO:0000256" key="3">
    <source>
        <dbReference type="ARBA" id="ARBA00015419"/>
    </source>
</evidence>
<dbReference type="GO" id="GO:0009306">
    <property type="term" value="P:protein secretion"/>
    <property type="evidence" value="ECO:0007669"/>
    <property type="project" value="TreeGrafter"/>
</dbReference>
<keyword evidence="6" id="KW-0732">Signal</keyword>
<evidence type="ECO:0000256" key="2">
    <source>
        <dbReference type="ARBA" id="ARBA00010248"/>
    </source>
</evidence>
<keyword evidence="15" id="KW-1185">Reference proteome</keyword>
<dbReference type="Proteomes" id="UP000281112">
    <property type="component" value="Unassembled WGS sequence"/>
</dbReference>
<keyword evidence="8" id="KW-0998">Cell outer membrane</keyword>
<dbReference type="AlphaFoldDB" id="A0A3N9TBK4"/>
<evidence type="ECO:0000313" key="15">
    <source>
        <dbReference type="Proteomes" id="UP000281112"/>
    </source>
</evidence>
<feature type="domain" description="POTRA" evidence="12">
    <location>
        <begin position="112"/>
        <end position="176"/>
    </location>
</feature>
<dbReference type="OrthoDB" id="9769707at2"/>
<evidence type="ECO:0000256" key="4">
    <source>
        <dbReference type="ARBA" id="ARBA00022452"/>
    </source>
</evidence>
<dbReference type="Pfam" id="PF17243">
    <property type="entry name" value="POTRA_TamA_1"/>
    <property type="match status" value="1"/>
</dbReference>
<dbReference type="InterPro" id="IPR010827">
    <property type="entry name" value="BamA/TamA_POTRA"/>
</dbReference>
<reference evidence="14 15" key="1">
    <citation type="submission" date="2018-11" db="EMBL/GenBank/DDBJ databases">
        <title>Vibrio LJC006 sp. nov., isolated from seawater during the bloom of the enteromorpha.</title>
        <authorList>
            <person name="Liang J."/>
        </authorList>
    </citation>
    <scope>NUCLEOTIDE SEQUENCE [LARGE SCALE GENOMIC DNA]</scope>
    <source>
        <strain evidence="14 15">LJC006</strain>
    </source>
</reference>
<dbReference type="Gene3D" id="3.10.20.310">
    <property type="entry name" value="membrane protein fhac"/>
    <property type="match status" value="3"/>
</dbReference>
<dbReference type="PANTHER" id="PTHR12815:SF47">
    <property type="entry name" value="TRANSLOCATION AND ASSEMBLY MODULE SUBUNIT TAMA"/>
    <property type="match status" value="1"/>
</dbReference>
<dbReference type="GO" id="GO:0009279">
    <property type="term" value="C:cell outer membrane"/>
    <property type="evidence" value="ECO:0007669"/>
    <property type="project" value="UniProtKB-SubCell"/>
</dbReference>
<comment type="caution">
    <text evidence="14">The sequence shown here is derived from an EMBL/GenBank/DDBJ whole genome shotgun (WGS) entry which is preliminary data.</text>
</comment>